<dbReference type="GO" id="GO:0005829">
    <property type="term" value="C:cytosol"/>
    <property type="evidence" value="ECO:0007669"/>
    <property type="project" value="TreeGrafter"/>
</dbReference>
<feature type="region of interest" description="Disordered" evidence="2">
    <location>
        <begin position="128"/>
        <end position="153"/>
    </location>
</feature>
<evidence type="ECO:0000313" key="3">
    <source>
        <dbReference type="EMBL" id="NGO67288.1"/>
    </source>
</evidence>
<dbReference type="GO" id="GO:0017057">
    <property type="term" value="F:6-phosphogluconolactonase activity"/>
    <property type="evidence" value="ECO:0007669"/>
    <property type="project" value="TreeGrafter"/>
</dbReference>
<proteinExistence type="inferred from homology"/>
<protein>
    <submittedName>
        <fullName evidence="3">Lactonase family protein</fullName>
    </submittedName>
</protein>
<evidence type="ECO:0000256" key="2">
    <source>
        <dbReference type="SAM" id="MobiDB-lite"/>
    </source>
</evidence>
<dbReference type="SUPFAM" id="SSF51004">
    <property type="entry name" value="C-terminal (heme d1) domain of cytochrome cd1-nitrite reductase"/>
    <property type="match status" value="1"/>
</dbReference>
<dbReference type="Pfam" id="PF10282">
    <property type="entry name" value="Lactonase"/>
    <property type="match status" value="1"/>
</dbReference>
<organism evidence="3 4">
    <name type="scientific">Streptomyces boncukensis</name>
    <dbReference type="NCBI Taxonomy" id="2711219"/>
    <lineage>
        <taxon>Bacteria</taxon>
        <taxon>Bacillati</taxon>
        <taxon>Actinomycetota</taxon>
        <taxon>Actinomycetes</taxon>
        <taxon>Kitasatosporales</taxon>
        <taxon>Streptomycetaceae</taxon>
        <taxon>Streptomyces</taxon>
    </lineage>
</organism>
<dbReference type="InterPro" id="IPR050282">
    <property type="entry name" value="Cycloisomerase_2"/>
</dbReference>
<dbReference type="AlphaFoldDB" id="A0A6G4WQB5"/>
<dbReference type="RefSeq" id="WP_165296947.1">
    <property type="nucleotide sequence ID" value="NZ_JAAKZZ010000014.1"/>
</dbReference>
<dbReference type="EMBL" id="JAAKZZ010000014">
    <property type="protein sequence ID" value="NGO67288.1"/>
    <property type="molecule type" value="Genomic_DNA"/>
</dbReference>
<comment type="similarity">
    <text evidence="1">Belongs to the cycloisomerase 2 family.</text>
</comment>
<dbReference type="InterPro" id="IPR015943">
    <property type="entry name" value="WD40/YVTN_repeat-like_dom_sf"/>
</dbReference>
<accession>A0A6G4WQB5</accession>
<keyword evidence="4" id="KW-1185">Reference proteome</keyword>
<evidence type="ECO:0000313" key="4">
    <source>
        <dbReference type="Proteomes" id="UP000477722"/>
    </source>
</evidence>
<name>A0A6G4WQB5_9ACTN</name>
<gene>
    <name evidence="3" type="ORF">G5C65_02740</name>
</gene>
<dbReference type="PANTHER" id="PTHR30344">
    <property type="entry name" value="6-PHOSPHOGLUCONOLACTONASE-RELATED"/>
    <property type="match status" value="1"/>
</dbReference>
<comment type="caution">
    <text evidence="3">The sequence shown here is derived from an EMBL/GenBank/DDBJ whole genome shotgun (WGS) entry which is preliminary data.</text>
</comment>
<sequence>MSGTVSGLRAYLGSFTSAGGHGITVVDVDQDSGALSGPRHTDVVADPSYLALAPRVGMLYAVSETTAGAVAALSLDGAREPAALSARAPVPVGGDAPTHLALAAGRLFTANYGSGSVSALGVRADGTLGGPLRVHPHQGSGPRPEQRGPHAHAVVPDPSGQWLLSADLGTDSVWVYDLRAAGPGVRLHRETRLRTGSGPRHLAFRPGAPDRASVVYVVNELDSTLTACRWDAEGGALELLGVTRTLPDGHGGEGNYPSALALSPDGRFAWAANRGDDSVALFRLDGEGGLPALVTTVPCGGHWPRDLAVHPSGRWLYAANERSGDITWFAVDQETGVPHRTGALGLPAVSSVVFG</sequence>
<evidence type="ECO:0000256" key="1">
    <source>
        <dbReference type="ARBA" id="ARBA00005564"/>
    </source>
</evidence>
<dbReference type="InterPro" id="IPR019405">
    <property type="entry name" value="Lactonase_7-beta_prop"/>
</dbReference>
<dbReference type="Proteomes" id="UP000477722">
    <property type="component" value="Unassembled WGS sequence"/>
</dbReference>
<reference evidence="3 4" key="1">
    <citation type="submission" date="2020-02" db="EMBL/GenBank/DDBJ databases">
        <title>Whole-genome analyses of novel actinobacteria.</title>
        <authorList>
            <person name="Sahin N."/>
            <person name="Tatar D."/>
        </authorList>
    </citation>
    <scope>NUCLEOTIDE SEQUENCE [LARGE SCALE GENOMIC DNA]</scope>
    <source>
        <strain evidence="3 4">SB3404</strain>
    </source>
</reference>
<dbReference type="Gene3D" id="2.130.10.10">
    <property type="entry name" value="YVTN repeat-like/Quinoprotein amine dehydrogenase"/>
    <property type="match status" value="1"/>
</dbReference>
<dbReference type="InterPro" id="IPR011048">
    <property type="entry name" value="Haem_d1_sf"/>
</dbReference>
<dbReference type="PANTHER" id="PTHR30344:SF1">
    <property type="entry name" value="6-PHOSPHOGLUCONOLACTONASE"/>
    <property type="match status" value="1"/>
</dbReference>